<dbReference type="CDD" id="cd02947">
    <property type="entry name" value="TRX_family"/>
    <property type="match status" value="1"/>
</dbReference>
<organism evidence="2 3">
    <name type="scientific">Hibiscus sabdariffa</name>
    <name type="common">roselle</name>
    <dbReference type="NCBI Taxonomy" id="183260"/>
    <lineage>
        <taxon>Eukaryota</taxon>
        <taxon>Viridiplantae</taxon>
        <taxon>Streptophyta</taxon>
        <taxon>Embryophyta</taxon>
        <taxon>Tracheophyta</taxon>
        <taxon>Spermatophyta</taxon>
        <taxon>Magnoliopsida</taxon>
        <taxon>eudicotyledons</taxon>
        <taxon>Gunneridae</taxon>
        <taxon>Pentapetalae</taxon>
        <taxon>rosids</taxon>
        <taxon>malvids</taxon>
        <taxon>Malvales</taxon>
        <taxon>Malvaceae</taxon>
        <taxon>Malvoideae</taxon>
        <taxon>Hibiscus</taxon>
    </lineage>
</organism>
<keyword evidence="3" id="KW-1185">Reference proteome</keyword>
<evidence type="ECO:0000313" key="3">
    <source>
        <dbReference type="Proteomes" id="UP001472677"/>
    </source>
</evidence>
<dbReference type="PANTHER" id="PTHR10438">
    <property type="entry name" value="THIOREDOXIN"/>
    <property type="match status" value="1"/>
</dbReference>
<comment type="caution">
    <text evidence="2">The sequence shown here is derived from an EMBL/GenBank/DDBJ whole genome shotgun (WGS) entry which is preliminary data.</text>
</comment>
<sequence>MAMAFGNNEKRSVVGYTNNLRMKKARIKQSGYTIGDFSKSLSLGFLDFDVLAAFSVCLKILRSWFGKWVAVQECRSGCGFVNDDKSESDDADSDQAVEFVGGNVHRVTSKEVWDQKLSEAKRGGRIVIANFSAKWCGSCRMIAPFYCELSEKQPLMFLLIDIDEISDFSSSWDIRATPTFLFLKDGQQIGKLVGANKQELQKKIAGVLDSFGNYRKINLKKGPSGLARTPILIALASAKSTELVKHEKDDPPTRQPT</sequence>
<feature type="domain" description="Thioredoxin" evidence="1">
    <location>
        <begin position="86"/>
        <end position="209"/>
    </location>
</feature>
<dbReference type="Gene3D" id="3.40.30.10">
    <property type="entry name" value="Glutaredoxin"/>
    <property type="match status" value="1"/>
</dbReference>
<dbReference type="InterPro" id="IPR050620">
    <property type="entry name" value="Thioredoxin_H-type-like"/>
</dbReference>
<dbReference type="InterPro" id="IPR013766">
    <property type="entry name" value="Thioredoxin_domain"/>
</dbReference>
<dbReference type="InterPro" id="IPR036249">
    <property type="entry name" value="Thioredoxin-like_sf"/>
</dbReference>
<proteinExistence type="predicted"/>
<accession>A0ABR2EAZ4</accession>
<dbReference type="InterPro" id="IPR017937">
    <property type="entry name" value="Thioredoxin_CS"/>
</dbReference>
<dbReference type="PANTHER" id="PTHR10438:SF434">
    <property type="entry name" value="THIOREDOXIN H9"/>
    <property type="match status" value="1"/>
</dbReference>
<dbReference type="PRINTS" id="PR00421">
    <property type="entry name" value="THIOREDOXIN"/>
</dbReference>
<gene>
    <name evidence="2" type="ORF">V6N12_002971</name>
</gene>
<evidence type="ECO:0000259" key="1">
    <source>
        <dbReference type="PROSITE" id="PS51352"/>
    </source>
</evidence>
<evidence type="ECO:0000313" key="2">
    <source>
        <dbReference type="EMBL" id="KAK8556573.1"/>
    </source>
</evidence>
<name>A0ABR2EAZ4_9ROSI</name>
<dbReference type="SUPFAM" id="SSF52833">
    <property type="entry name" value="Thioredoxin-like"/>
    <property type="match status" value="1"/>
</dbReference>
<dbReference type="Pfam" id="PF00085">
    <property type="entry name" value="Thioredoxin"/>
    <property type="match status" value="1"/>
</dbReference>
<reference evidence="2 3" key="1">
    <citation type="journal article" date="2024" name="G3 (Bethesda)">
        <title>Genome assembly of Hibiscus sabdariffa L. provides insights into metabolisms of medicinal natural products.</title>
        <authorList>
            <person name="Kim T."/>
        </authorList>
    </citation>
    <scope>NUCLEOTIDE SEQUENCE [LARGE SCALE GENOMIC DNA]</scope>
    <source>
        <strain evidence="2">TK-2024</strain>
        <tissue evidence="2">Old leaves</tissue>
    </source>
</reference>
<protein>
    <recommendedName>
        <fullName evidence="1">Thioredoxin domain-containing protein</fullName>
    </recommendedName>
</protein>
<dbReference type="PROSITE" id="PS51352">
    <property type="entry name" value="THIOREDOXIN_2"/>
    <property type="match status" value="1"/>
</dbReference>
<dbReference type="EMBL" id="JBBPBM010000017">
    <property type="protein sequence ID" value="KAK8556573.1"/>
    <property type="molecule type" value="Genomic_DNA"/>
</dbReference>
<dbReference type="Proteomes" id="UP001472677">
    <property type="component" value="Unassembled WGS sequence"/>
</dbReference>
<dbReference type="PROSITE" id="PS00194">
    <property type="entry name" value="THIOREDOXIN_1"/>
    <property type="match status" value="1"/>
</dbReference>